<dbReference type="RefSeq" id="WP_111646353.1">
    <property type="nucleotide sequence ID" value="NZ_QLMH01000021.1"/>
</dbReference>
<comment type="caution">
    <text evidence="1">The sequence shown here is derived from an EMBL/GenBank/DDBJ whole genome shotgun (WGS) entry which is preliminary data.</text>
</comment>
<dbReference type="OrthoDB" id="2875585at2"/>
<name>A0A327Y5Z4_9BACL</name>
<keyword evidence="2" id="KW-1185">Reference proteome</keyword>
<organism evidence="1 2">
    <name type="scientific">Paranoxybacillus vitaminiphilus</name>
    <dbReference type="NCBI Taxonomy" id="581036"/>
    <lineage>
        <taxon>Bacteria</taxon>
        <taxon>Bacillati</taxon>
        <taxon>Bacillota</taxon>
        <taxon>Bacilli</taxon>
        <taxon>Bacillales</taxon>
        <taxon>Anoxybacillaceae</taxon>
        <taxon>Paranoxybacillus</taxon>
    </lineage>
</organism>
<dbReference type="Proteomes" id="UP000248555">
    <property type="component" value="Unassembled WGS sequence"/>
</dbReference>
<dbReference type="AlphaFoldDB" id="A0A327Y5Z4"/>
<reference evidence="1 2" key="1">
    <citation type="submission" date="2018-06" db="EMBL/GenBank/DDBJ databases">
        <title>Genomic Encyclopedia of Type Strains, Phase III (KMG-III): the genomes of soil and plant-associated and newly described type strains.</title>
        <authorList>
            <person name="Whitman W."/>
        </authorList>
    </citation>
    <scope>NUCLEOTIDE SEQUENCE [LARGE SCALE GENOMIC DNA]</scope>
    <source>
        <strain evidence="1 2">CGMCC 1.8979</strain>
    </source>
</reference>
<evidence type="ECO:0000313" key="2">
    <source>
        <dbReference type="Proteomes" id="UP000248555"/>
    </source>
</evidence>
<evidence type="ECO:0000313" key="1">
    <source>
        <dbReference type="EMBL" id="RAK15436.1"/>
    </source>
</evidence>
<accession>A0A327Y5Z4</accession>
<protein>
    <submittedName>
        <fullName evidence="1">Uncharacterized protein</fullName>
    </submittedName>
</protein>
<gene>
    <name evidence="1" type="ORF">B0I26_1216</name>
</gene>
<sequence length="88" mass="10680">MEQTIKLKNVTLLKEILRNEGYDKIIFWKDGSWDLVSTSYRGETSGEQPLFSIQSVHNYNLTWRQINELVAKIKWRLNNPKEYWHFYE</sequence>
<proteinExistence type="predicted"/>
<dbReference type="EMBL" id="QLMH01000021">
    <property type="protein sequence ID" value="RAK15436.1"/>
    <property type="molecule type" value="Genomic_DNA"/>
</dbReference>